<reference evidence="1 2" key="1">
    <citation type="journal article" date="2012" name="J. Bacteriol.">
        <title>Complete genome sequence of Mycoplasma wenyonii strain Massachusetts.</title>
        <authorList>
            <person name="Dos Santos A.P."/>
            <person name="Guimaraes A.M."/>
            <person name="do Nascimento N.C."/>
            <person name="Sanmiguel P.J."/>
            <person name="Messick J.B."/>
        </authorList>
    </citation>
    <scope>NUCLEOTIDE SEQUENCE [LARGE SCALE GENOMIC DNA]</scope>
    <source>
        <strain evidence="1 2">Massachusetts</strain>
    </source>
</reference>
<dbReference type="PATRIC" id="fig|1197325.3.peg.285"/>
<accession>I6ZEP0</accession>
<dbReference type="STRING" id="1197325.WEN_01315"/>
<dbReference type="Proteomes" id="UP000009005">
    <property type="component" value="Chromosome"/>
</dbReference>
<dbReference type="EMBL" id="CP003703">
    <property type="protein sequence ID" value="AFN65062.1"/>
    <property type="molecule type" value="Genomic_DNA"/>
</dbReference>
<evidence type="ECO:0000313" key="1">
    <source>
        <dbReference type="EMBL" id="AFN65062.1"/>
    </source>
</evidence>
<name>I6ZEP0_MYCWM</name>
<protein>
    <submittedName>
        <fullName evidence="1">Uncharacterized protein</fullName>
    </submittedName>
</protein>
<evidence type="ECO:0000313" key="2">
    <source>
        <dbReference type="Proteomes" id="UP000009005"/>
    </source>
</evidence>
<keyword evidence="2" id="KW-1185">Reference proteome</keyword>
<dbReference type="KEGG" id="mwe:WEN_01315"/>
<proteinExistence type="predicted"/>
<dbReference type="RefSeq" id="WP_014849772.1">
    <property type="nucleotide sequence ID" value="NC_018149.1"/>
</dbReference>
<sequence>MLFLKFVLAILGGGTGIVSFTSLSSLEWDPEHVWRAGAKDRFYLFTCRQRKEKDDEGDKKWIYSDLSVYLTFKKGGVSKVTEGAELQLVGEGHYQSFQNTRPIYDKQYETKADLHKTIDSKQTWFTLSVGRTSKNNWLGETGGGEDSSRWGLLMRCDKRLFTFANFEDAGVSDQKDSHLSKISFSLGDCNGQRHYRGVKGCSIKIKSDDTVGACHSKDLKWAEGFNPIVIE</sequence>
<gene>
    <name evidence="1" type="ordered locus">WEN_01315</name>
</gene>
<dbReference type="AlphaFoldDB" id="I6ZEP0"/>
<organism evidence="1 2">
    <name type="scientific">Mycoplasma wenyonii (strain Massachusetts)</name>
    <name type="common">Eperythrozoon wenyonii</name>
    <dbReference type="NCBI Taxonomy" id="1197325"/>
    <lineage>
        <taxon>Bacteria</taxon>
        <taxon>Bacillati</taxon>
        <taxon>Mycoplasmatota</taxon>
        <taxon>Mollicutes</taxon>
        <taxon>Mycoplasmataceae</taxon>
        <taxon>Mycoplasma</taxon>
    </lineage>
</organism>
<dbReference type="HOGENOM" id="CLU_1208739_0_0_14"/>
<dbReference type="OrthoDB" id="387726at2"/>